<keyword evidence="2" id="KW-1185">Reference proteome</keyword>
<accession>A0AC60P593</accession>
<proteinExistence type="predicted"/>
<organism evidence="1 2">
    <name type="scientific">Ixodes persulcatus</name>
    <name type="common">Taiga tick</name>
    <dbReference type="NCBI Taxonomy" id="34615"/>
    <lineage>
        <taxon>Eukaryota</taxon>
        <taxon>Metazoa</taxon>
        <taxon>Ecdysozoa</taxon>
        <taxon>Arthropoda</taxon>
        <taxon>Chelicerata</taxon>
        <taxon>Arachnida</taxon>
        <taxon>Acari</taxon>
        <taxon>Parasitiformes</taxon>
        <taxon>Ixodida</taxon>
        <taxon>Ixodoidea</taxon>
        <taxon>Ixodidae</taxon>
        <taxon>Ixodinae</taxon>
        <taxon>Ixodes</taxon>
    </lineage>
</organism>
<gene>
    <name evidence="1" type="ORF">HPB47_008574</name>
</gene>
<dbReference type="EMBL" id="JABSTQ010011191">
    <property type="protein sequence ID" value="KAG0414293.1"/>
    <property type="molecule type" value="Genomic_DNA"/>
</dbReference>
<dbReference type="Proteomes" id="UP000805193">
    <property type="component" value="Unassembled WGS sequence"/>
</dbReference>
<sequence>MAIAHQESRNNCCVVGCNSTCKRCKIAHDTKYYIVPSKPYEAEYCAGATCASIQMHRLSHGVVYRQYRLSLRAQSLQRFSSNSSSSSVATGTVGNETKDDQGTSTVQKEREIFLFGPKDLRAPLPGNVGVVPLDFGAKPAAPVTPKTCDVLSRETSRERHHNILAQFLSPPEELLNEAFNGVPGPPNVLECTAQDCPDLMKKDFQDLFPGRDIRNDSLTVITLTHKTENDMTYWSEDVDIEREELTGQFVFKAQKICKALQEAGYWADFIDPCSGRPSLGPYTNSTLLETDERYRHFGFTIEDLGCCKVITHHLWGCNAFVGCLFTNAPSDSFEVKKVLCENNE</sequence>
<protein>
    <submittedName>
        <fullName evidence="1">Uncharacterized protein</fullName>
    </submittedName>
</protein>
<evidence type="ECO:0000313" key="1">
    <source>
        <dbReference type="EMBL" id="KAG0414293.1"/>
    </source>
</evidence>
<reference evidence="1 2" key="1">
    <citation type="journal article" date="2020" name="Cell">
        <title>Large-Scale Comparative Analyses of Tick Genomes Elucidate Their Genetic Diversity and Vector Capacities.</title>
        <authorList>
            <consortium name="Tick Genome and Microbiome Consortium (TIGMIC)"/>
            <person name="Jia N."/>
            <person name="Wang J."/>
            <person name="Shi W."/>
            <person name="Du L."/>
            <person name="Sun Y."/>
            <person name="Zhan W."/>
            <person name="Jiang J.F."/>
            <person name="Wang Q."/>
            <person name="Zhang B."/>
            <person name="Ji P."/>
            <person name="Bell-Sakyi L."/>
            <person name="Cui X.M."/>
            <person name="Yuan T.T."/>
            <person name="Jiang B.G."/>
            <person name="Yang W.F."/>
            <person name="Lam T.T."/>
            <person name="Chang Q.C."/>
            <person name="Ding S.J."/>
            <person name="Wang X.J."/>
            <person name="Zhu J.G."/>
            <person name="Ruan X.D."/>
            <person name="Zhao L."/>
            <person name="Wei J.T."/>
            <person name="Ye R.Z."/>
            <person name="Que T.C."/>
            <person name="Du C.H."/>
            <person name="Zhou Y.H."/>
            <person name="Cheng J.X."/>
            <person name="Dai P.F."/>
            <person name="Guo W.B."/>
            <person name="Han X.H."/>
            <person name="Huang E.J."/>
            <person name="Li L.F."/>
            <person name="Wei W."/>
            <person name="Gao Y.C."/>
            <person name="Liu J.Z."/>
            <person name="Shao H.Z."/>
            <person name="Wang X."/>
            <person name="Wang C.C."/>
            <person name="Yang T.C."/>
            <person name="Huo Q.B."/>
            <person name="Li W."/>
            <person name="Chen H.Y."/>
            <person name="Chen S.E."/>
            <person name="Zhou L.G."/>
            <person name="Ni X.B."/>
            <person name="Tian J.H."/>
            <person name="Sheng Y."/>
            <person name="Liu T."/>
            <person name="Pan Y.S."/>
            <person name="Xia L.Y."/>
            <person name="Li J."/>
            <person name="Zhao F."/>
            <person name="Cao W.C."/>
        </authorList>
    </citation>
    <scope>NUCLEOTIDE SEQUENCE [LARGE SCALE GENOMIC DNA]</scope>
    <source>
        <strain evidence="1">Iper-2018</strain>
    </source>
</reference>
<name>A0AC60P593_IXOPE</name>
<evidence type="ECO:0000313" key="2">
    <source>
        <dbReference type="Proteomes" id="UP000805193"/>
    </source>
</evidence>
<comment type="caution">
    <text evidence="1">The sequence shown here is derived from an EMBL/GenBank/DDBJ whole genome shotgun (WGS) entry which is preliminary data.</text>
</comment>